<name>A7I3X6_CAMHC</name>
<evidence type="ECO:0000313" key="2">
    <source>
        <dbReference type="Proteomes" id="UP000002407"/>
    </source>
</evidence>
<dbReference type="AlphaFoldDB" id="A7I3X6"/>
<reference evidence="2" key="1">
    <citation type="submission" date="2007-07" db="EMBL/GenBank/DDBJ databases">
        <title>Complete genome sequence of Campylobacter hominis ATCC BAA-381, a commensal isolated from the human gastrointestinal tract.</title>
        <authorList>
            <person name="Fouts D.E."/>
            <person name="Mongodin E.F."/>
            <person name="Puiu D."/>
            <person name="Sebastian Y."/>
            <person name="Miller W.G."/>
            <person name="Mandrell R.E."/>
            <person name="Nelson K.E."/>
        </authorList>
    </citation>
    <scope>NUCLEOTIDE SEQUENCE [LARGE SCALE GENOMIC DNA]</scope>
    <source>
        <strain evidence="2">ATCC BAA-381 / DSM 21671 / CCUG 45161 / LMG 19568 / NCTC 13146 / CH001A</strain>
    </source>
</reference>
<proteinExistence type="predicted"/>
<gene>
    <name evidence="1" type="ordered locus">CHAB381_1705</name>
</gene>
<dbReference type="STRING" id="360107.CHAB381_1705"/>
<dbReference type="Proteomes" id="UP000002407">
    <property type="component" value="Chromosome"/>
</dbReference>
<sequence length="42" mass="4791">MNGTKFIDAGKLLEAFIQKSYENFLDIKKIDSLISENGKEKI</sequence>
<accession>A7I3X6</accession>
<dbReference type="KEGG" id="cha:CHAB381_1705"/>
<protein>
    <submittedName>
        <fullName evidence="1">Uncharacterized protein</fullName>
    </submittedName>
</protein>
<dbReference type="HOGENOM" id="CLU_3248641_0_0_7"/>
<dbReference type="EMBL" id="CP000776">
    <property type="protein sequence ID" value="ABS51093.1"/>
    <property type="molecule type" value="Genomic_DNA"/>
</dbReference>
<keyword evidence="2" id="KW-1185">Reference proteome</keyword>
<evidence type="ECO:0000313" key="1">
    <source>
        <dbReference type="EMBL" id="ABS51093.1"/>
    </source>
</evidence>
<organism evidence="1 2">
    <name type="scientific">Campylobacter hominis (strain ATCC BAA-381 / DSM 21671 / CCUG 45161 / LMG 19568 / NCTC 13146 / CH001A)</name>
    <dbReference type="NCBI Taxonomy" id="360107"/>
    <lineage>
        <taxon>Bacteria</taxon>
        <taxon>Pseudomonadati</taxon>
        <taxon>Campylobacterota</taxon>
        <taxon>Epsilonproteobacteria</taxon>
        <taxon>Campylobacterales</taxon>
        <taxon>Campylobacteraceae</taxon>
        <taxon>Campylobacter</taxon>
    </lineage>
</organism>